<dbReference type="EMBL" id="OX365700">
    <property type="protein sequence ID" value="CAI4034004.1"/>
    <property type="molecule type" value="Genomic_DNA"/>
</dbReference>
<dbReference type="Proteomes" id="UP001179121">
    <property type="component" value="Chromosome"/>
</dbReference>
<dbReference type="Pfam" id="PF09587">
    <property type="entry name" value="PGA_cap"/>
    <property type="match status" value="1"/>
</dbReference>
<dbReference type="PANTHER" id="PTHR33393:SF11">
    <property type="entry name" value="POLYGLUTAMINE SYNTHESIS ACCESSORY PROTEIN RV0574C-RELATED"/>
    <property type="match status" value="1"/>
</dbReference>
<sequence>MQPMTLALTGDVMLGRLVDESVIRNHALPPETVWGDVCPLLLGADLLLINLECVISDRGREWRPDSKAFHFRADPRAIEVLRAAEIDGVTLANNHVLDYGPEALRDCLERLDAAGIQHTGAGTTLAQALEPMYLATSSGTVTVIGLTDNEPEWEATDRTAGVHFIRYGTGGLIEPYRERLSRLIRSARQRAQLVILSAHVGPNWGSPSRAMQALAHDLIDLGADLYWGHSNHTPQGIELYRHRAILYAAGDFVDDYAVDPAERNDLSFLFVAELEQGRVAQIRLVPVAIDEFRVRLAKGTERTFLERTMERKCAAFGTPVRWRQGQGTILV</sequence>
<proteinExistence type="inferred from homology"/>
<dbReference type="AlphaFoldDB" id="A0AA86N3G8"/>
<dbReference type="SUPFAM" id="SSF56300">
    <property type="entry name" value="Metallo-dependent phosphatases"/>
    <property type="match status" value="1"/>
</dbReference>
<dbReference type="InterPro" id="IPR052169">
    <property type="entry name" value="CW_Biosynth-Accessory"/>
</dbReference>
<evidence type="ECO:0000313" key="4">
    <source>
        <dbReference type="Proteomes" id="UP001179121"/>
    </source>
</evidence>
<evidence type="ECO:0000313" key="3">
    <source>
        <dbReference type="EMBL" id="CAI4034004.1"/>
    </source>
</evidence>
<dbReference type="InterPro" id="IPR029052">
    <property type="entry name" value="Metallo-depent_PP-like"/>
</dbReference>
<protein>
    <submittedName>
        <fullName evidence="3">PGA_cap domain-containing protein</fullName>
    </submittedName>
</protein>
<name>A0AA86N3G8_9BACT</name>
<gene>
    <name evidence="3" type="ORF">DNFV4_04446</name>
</gene>
<evidence type="ECO:0000256" key="1">
    <source>
        <dbReference type="ARBA" id="ARBA00005662"/>
    </source>
</evidence>
<evidence type="ECO:0000259" key="2">
    <source>
        <dbReference type="SMART" id="SM00854"/>
    </source>
</evidence>
<dbReference type="KEGG" id="nti:DNFV4_04446"/>
<dbReference type="Gene3D" id="3.60.21.10">
    <property type="match status" value="1"/>
</dbReference>
<dbReference type="SMART" id="SM00854">
    <property type="entry name" value="PGA_cap"/>
    <property type="match status" value="1"/>
</dbReference>
<keyword evidence="4" id="KW-1185">Reference proteome</keyword>
<reference evidence="3" key="1">
    <citation type="submission" date="2022-10" db="EMBL/GenBank/DDBJ databases">
        <authorList>
            <person name="Koch H."/>
        </authorList>
    </citation>
    <scope>NUCLEOTIDE SEQUENCE</scope>
    <source>
        <strain evidence="3">DNF</strain>
    </source>
</reference>
<dbReference type="CDD" id="cd07381">
    <property type="entry name" value="MPP_CapA"/>
    <property type="match status" value="1"/>
</dbReference>
<organism evidence="3 4">
    <name type="scientific">Nitrospira tepida</name>
    <dbReference type="NCBI Taxonomy" id="2973512"/>
    <lineage>
        <taxon>Bacteria</taxon>
        <taxon>Pseudomonadati</taxon>
        <taxon>Nitrospirota</taxon>
        <taxon>Nitrospiria</taxon>
        <taxon>Nitrospirales</taxon>
        <taxon>Nitrospiraceae</taxon>
        <taxon>Nitrospira</taxon>
    </lineage>
</organism>
<dbReference type="PANTHER" id="PTHR33393">
    <property type="entry name" value="POLYGLUTAMINE SYNTHESIS ACCESSORY PROTEIN RV0574C-RELATED"/>
    <property type="match status" value="1"/>
</dbReference>
<dbReference type="InterPro" id="IPR019079">
    <property type="entry name" value="Capsule_synth_CapA"/>
</dbReference>
<comment type="similarity">
    <text evidence="1">Belongs to the CapA family.</text>
</comment>
<accession>A0AA86N3G8</accession>
<feature type="domain" description="Capsule synthesis protein CapA" evidence="2">
    <location>
        <begin position="5"/>
        <end position="256"/>
    </location>
</feature>
<dbReference type="RefSeq" id="WP_289271425.1">
    <property type="nucleotide sequence ID" value="NZ_OX365700.1"/>
</dbReference>